<feature type="transmembrane region" description="Helical" evidence="1">
    <location>
        <begin position="146"/>
        <end position="166"/>
    </location>
</feature>
<organism evidence="2 3">
    <name type="scientific">Ohtaekwangia kribbensis</name>
    <dbReference type="NCBI Taxonomy" id="688913"/>
    <lineage>
        <taxon>Bacteria</taxon>
        <taxon>Pseudomonadati</taxon>
        <taxon>Bacteroidota</taxon>
        <taxon>Cytophagia</taxon>
        <taxon>Cytophagales</taxon>
        <taxon>Fulvivirgaceae</taxon>
        <taxon>Ohtaekwangia</taxon>
    </lineage>
</organism>
<proteinExistence type="predicted"/>
<evidence type="ECO:0000313" key="2">
    <source>
        <dbReference type="EMBL" id="MFD1002589.1"/>
    </source>
</evidence>
<keyword evidence="1" id="KW-0472">Membrane</keyword>
<sequence length="178" mass="20577">MRFTSIPPTEPVGYFFEAMYQTGFYWNFLGWGQFISGALLMTQRFATVGAMMFLPIILNVFVITHAINFGMGTPVITTLMLVATIFLIVWDYKKWIILFRQDHRIKVNLTTEPEDKFMTDPLWTVTGVIFIVLTIMPWIFNNHSIFHVWGIAMLTVGVAALAIKLWKDRLALKQSKVY</sequence>
<feature type="transmembrane region" description="Helical" evidence="1">
    <location>
        <begin position="48"/>
        <end position="67"/>
    </location>
</feature>
<protein>
    <recommendedName>
        <fullName evidence="4">DoxX family protein</fullName>
    </recommendedName>
</protein>
<feature type="transmembrane region" description="Helical" evidence="1">
    <location>
        <begin position="24"/>
        <end position="41"/>
    </location>
</feature>
<evidence type="ECO:0000256" key="1">
    <source>
        <dbReference type="SAM" id="Phobius"/>
    </source>
</evidence>
<evidence type="ECO:0008006" key="4">
    <source>
        <dbReference type="Google" id="ProtNLM"/>
    </source>
</evidence>
<name>A0ABW3K8H3_9BACT</name>
<dbReference type="Proteomes" id="UP001597112">
    <property type="component" value="Unassembled WGS sequence"/>
</dbReference>
<keyword evidence="3" id="KW-1185">Reference proteome</keyword>
<accession>A0ABW3K8H3</accession>
<gene>
    <name evidence="2" type="ORF">ACFQ21_24905</name>
</gene>
<keyword evidence="1" id="KW-0812">Transmembrane</keyword>
<feature type="transmembrane region" description="Helical" evidence="1">
    <location>
        <begin position="122"/>
        <end position="140"/>
    </location>
</feature>
<feature type="transmembrane region" description="Helical" evidence="1">
    <location>
        <begin position="73"/>
        <end position="90"/>
    </location>
</feature>
<dbReference type="EMBL" id="JBHTKA010000008">
    <property type="protein sequence ID" value="MFD1002589.1"/>
    <property type="molecule type" value="Genomic_DNA"/>
</dbReference>
<comment type="caution">
    <text evidence="2">The sequence shown here is derived from an EMBL/GenBank/DDBJ whole genome shotgun (WGS) entry which is preliminary data.</text>
</comment>
<keyword evidence="1" id="KW-1133">Transmembrane helix</keyword>
<reference evidence="3" key="1">
    <citation type="journal article" date="2019" name="Int. J. Syst. Evol. Microbiol.">
        <title>The Global Catalogue of Microorganisms (GCM) 10K type strain sequencing project: providing services to taxonomists for standard genome sequencing and annotation.</title>
        <authorList>
            <consortium name="The Broad Institute Genomics Platform"/>
            <consortium name="The Broad Institute Genome Sequencing Center for Infectious Disease"/>
            <person name="Wu L."/>
            <person name="Ma J."/>
        </authorList>
    </citation>
    <scope>NUCLEOTIDE SEQUENCE [LARGE SCALE GENOMIC DNA]</scope>
    <source>
        <strain evidence="3">CCUG 58938</strain>
    </source>
</reference>
<evidence type="ECO:0000313" key="3">
    <source>
        <dbReference type="Proteomes" id="UP001597112"/>
    </source>
</evidence>